<evidence type="ECO:0000313" key="2">
    <source>
        <dbReference type="Proteomes" id="UP000019277"/>
    </source>
</evidence>
<keyword evidence="2" id="KW-1185">Reference proteome</keyword>
<reference evidence="1 2" key="1">
    <citation type="journal article" date="2014" name="Genome Announc.">
        <title>Draft Genome Sequence of the Antitrypanosomally Active Sponge-Associated Bacterium Actinokineospora sp. Strain EG49.</title>
        <authorList>
            <person name="Harjes J."/>
            <person name="Ryu T."/>
            <person name="Abdelmohsen U.R."/>
            <person name="Moitinho-Silva L."/>
            <person name="Horn H."/>
            <person name="Ravasi T."/>
            <person name="Hentschel U."/>
        </authorList>
    </citation>
    <scope>NUCLEOTIDE SEQUENCE [LARGE SCALE GENOMIC DNA]</scope>
    <source>
        <strain evidence="1 2">EG49</strain>
    </source>
</reference>
<accession>W7IS31</accession>
<dbReference type="EMBL" id="AYXG01000203">
    <property type="protein sequence ID" value="EWC59537.1"/>
    <property type="molecule type" value="Genomic_DNA"/>
</dbReference>
<proteinExistence type="predicted"/>
<protein>
    <submittedName>
        <fullName evidence="1">Uncharacterized protein</fullName>
    </submittedName>
</protein>
<comment type="caution">
    <text evidence="1">The sequence shown here is derived from an EMBL/GenBank/DDBJ whole genome shotgun (WGS) entry which is preliminary data.</text>
</comment>
<dbReference type="AlphaFoldDB" id="W7IS31"/>
<sequence>MPDGVYLPDPAACLRGSGGGWEPGACSAGCLRPGSAGKSAGAGRRVAGG</sequence>
<evidence type="ECO:0000313" key="1">
    <source>
        <dbReference type="EMBL" id="EWC59537.1"/>
    </source>
</evidence>
<name>W7IS31_9PSEU</name>
<gene>
    <name evidence="1" type="ORF">UO65_5265</name>
</gene>
<organism evidence="1 2">
    <name type="scientific">Actinokineospora spheciospongiae</name>
    <dbReference type="NCBI Taxonomy" id="909613"/>
    <lineage>
        <taxon>Bacteria</taxon>
        <taxon>Bacillati</taxon>
        <taxon>Actinomycetota</taxon>
        <taxon>Actinomycetes</taxon>
        <taxon>Pseudonocardiales</taxon>
        <taxon>Pseudonocardiaceae</taxon>
        <taxon>Actinokineospora</taxon>
    </lineage>
</organism>
<dbReference type="Proteomes" id="UP000019277">
    <property type="component" value="Unassembled WGS sequence"/>
</dbReference>